<feature type="repeat" description="TPR" evidence="3">
    <location>
        <begin position="176"/>
        <end position="209"/>
    </location>
</feature>
<feature type="repeat" description="TPR" evidence="3">
    <location>
        <begin position="386"/>
        <end position="419"/>
    </location>
</feature>
<reference evidence="5" key="2">
    <citation type="journal article" date="2022" name="Microbiol. Resour. Announc.">
        <title>Metagenome Sequencing to Explore Phylogenomics of Terrestrial Cyanobacteria.</title>
        <authorList>
            <person name="Ward R.D."/>
            <person name="Stajich J.E."/>
            <person name="Johansen J.R."/>
            <person name="Huntemann M."/>
            <person name="Clum A."/>
            <person name="Foster B."/>
            <person name="Foster B."/>
            <person name="Roux S."/>
            <person name="Palaniappan K."/>
            <person name="Varghese N."/>
            <person name="Mukherjee S."/>
            <person name="Reddy T.B.K."/>
            <person name="Daum C."/>
            <person name="Copeland A."/>
            <person name="Chen I.A."/>
            <person name="Ivanova N.N."/>
            <person name="Kyrpides N.C."/>
            <person name="Shapiro N."/>
            <person name="Eloe-Fadrosh E.A."/>
            <person name="Pietrasiak N."/>
        </authorList>
    </citation>
    <scope>NUCLEOTIDE SEQUENCE</scope>
    <source>
        <strain evidence="5">CPER-KK1</strain>
    </source>
</reference>
<comment type="caution">
    <text evidence="5">The sequence shown here is derived from an EMBL/GenBank/DDBJ whole genome shotgun (WGS) entry which is preliminary data.</text>
</comment>
<dbReference type="InterPro" id="IPR006597">
    <property type="entry name" value="Sel1-like"/>
</dbReference>
<evidence type="ECO:0000256" key="1">
    <source>
        <dbReference type="ARBA" id="ARBA00022737"/>
    </source>
</evidence>
<evidence type="ECO:0000259" key="4">
    <source>
        <dbReference type="Pfam" id="PF12770"/>
    </source>
</evidence>
<evidence type="ECO:0000256" key="2">
    <source>
        <dbReference type="ARBA" id="ARBA00022803"/>
    </source>
</evidence>
<evidence type="ECO:0000256" key="3">
    <source>
        <dbReference type="PROSITE-ProRule" id="PRU00339"/>
    </source>
</evidence>
<feature type="repeat" description="TPR" evidence="3">
    <location>
        <begin position="260"/>
        <end position="293"/>
    </location>
</feature>
<dbReference type="SMART" id="SM00671">
    <property type="entry name" value="SEL1"/>
    <property type="match status" value="10"/>
</dbReference>
<reference evidence="5" key="1">
    <citation type="submission" date="2021-05" db="EMBL/GenBank/DDBJ databases">
        <authorList>
            <person name="Pietrasiak N."/>
            <person name="Ward R."/>
            <person name="Stajich J.E."/>
            <person name="Kurbessoian T."/>
        </authorList>
    </citation>
    <scope>NUCLEOTIDE SEQUENCE</scope>
    <source>
        <strain evidence="5">CPER-KK1</strain>
    </source>
</reference>
<feature type="domain" description="CHAT" evidence="4">
    <location>
        <begin position="810"/>
        <end position="1183"/>
    </location>
</feature>
<feature type="repeat" description="TPR" evidence="3">
    <location>
        <begin position="218"/>
        <end position="251"/>
    </location>
</feature>
<dbReference type="AlphaFoldDB" id="A0A951PTG9"/>
<dbReference type="Pfam" id="PF13424">
    <property type="entry name" value="TPR_12"/>
    <property type="match status" value="5"/>
</dbReference>
<keyword evidence="1" id="KW-0677">Repeat</keyword>
<dbReference type="PANTHER" id="PTHR45641:SF19">
    <property type="entry name" value="NEPHROCYSTIN-3"/>
    <property type="match status" value="1"/>
</dbReference>
<dbReference type="InterPro" id="IPR011990">
    <property type="entry name" value="TPR-like_helical_dom_sf"/>
</dbReference>
<dbReference type="Gene3D" id="1.25.40.10">
    <property type="entry name" value="Tetratricopeptide repeat domain"/>
    <property type="match status" value="4"/>
</dbReference>
<dbReference type="PRINTS" id="PR00381">
    <property type="entry name" value="KINESINLIGHT"/>
</dbReference>
<feature type="repeat" description="TPR" evidence="3">
    <location>
        <begin position="512"/>
        <end position="545"/>
    </location>
</feature>
<evidence type="ECO:0000313" key="6">
    <source>
        <dbReference type="Proteomes" id="UP000753908"/>
    </source>
</evidence>
<evidence type="ECO:0000313" key="5">
    <source>
        <dbReference type="EMBL" id="MBW4548951.1"/>
    </source>
</evidence>
<organism evidence="5 6">
    <name type="scientific">Symplocastrum torsivum CPER-KK1</name>
    <dbReference type="NCBI Taxonomy" id="450513"/>
    <lineage>
        <taxon>Bacteria</taxon>
        <taxon>Bacillati</taxon>
        <taxon>Cyanobacteriota</taxon>
        <taxon>Cyanophyceae</taxon>
        <taxon>Oscillatoriophycideae</taxon>
        <taxon>Oscillatoriales</taxon>
        <taxon>Microcoleaceae</taxon>
        <taxon>Symplocastrum</taxon>
    </lineage>
</organism>
<proteinExistence type="predicted"/>
<dbReference type="Pfam" id="PF12770">
    <property type="entry name" value="CHAT"/>
    <property type="match status" value="1"/>
</dbReference>
<dbReference type="SUPFAM" id="SSF48452">
    <property type="entry name" value="TPR-like"/>
    <property type="match status" value="2"/>
</dbReference>
<protein>
    <submittedName>
        <fullName evidence="5">CHAT domain-containing protein</fullName>
    </submittedName>
</protein>
<dbReference type="PROSITE" id="PS50005">
    <property type="entry name" value="TPR"/>
    <property type="match status" value="10"/>
</dbReference>
<feature type="repeat" description="TPR" evidence="3">
    <location>
        <begin position="344"/>
        <end position="377"/>
    </location>
</feature>
<feature type="repeat" description="TPR" evidence="3">
    <location>
        <begin position="134"/>
        <end position="167"/>
    </location>
</feature>
<feature type="repeat" description="TPR" evidence="3">
    <location>
        <begin position="92"/>
        <end position="125"/>
    </location>
</feature>
<dbReference type="SMART" id="SM00028">
    <property type="entry name" value="TPR"/>
    <property type="match status" value="13"/>
</dbReference>
<dbReference type="Pfam" id="PF13374">
    <property type="entry name" value="TPR_10"/>
    <property type="match status" value="2"/>
</dbReference>
<feature type="repeat" description="TPR" evidence="3">
    <location>
        <begin position="470"/>
        <end position="503"/>
    </location>
</feature>
<name>A0A951PTG9_9CYAN</name>
<sequence length="1190" mass="130644">MKGKARVRRILPLAVTLIGVMGLLARVPAPVVGQTNPPQSAQQSVELEEAERLSEQAVQLYQQGQYAAAIPLAERALAIREKVLGEEHSLVATSLNNLALLYQAQGNYSQAEPLYQRSLAIYEKVLGKEHSLVATSLNNLALLYQAQGNYSQAEPLYQRSLAIYEKVLGKEHPDVATSLNNLALLYRAQGNYSQAEPLYQRSLAIREKVLGKEHPQVADSLNNLAELYQAQGNYSQAEPLYQRSLAISEKVLGKEHPQVADSLNNLAGLYQAQGNYSQAEPLYQRSLAISEKVLGKEHPDVALSLNNLALLYKAQGNYSQAEPLYQRSLAISEKVLGKEHPHVAASLNNLAGLYWAQGNYSQAEPLYQRSLAISEKVLGKEHPQVADSLNNLAVLYQAHGNYSQAEPLYQRSLAIVEKMLGKEHPHVALSLNNLAELYKAQGNYSQAEPLVQRSLAIVEKMLGKEHPHVAASLNNLAGLYQAQGNYSQAEPLYQRSLAIREKVLGKEHPHVAASLNNLAVLYRAHGNYSQAEPLYQRSLAIREKVLGKEHPHVAQSLKNLAGLYYAQGDIARTLEFLNRGTNIEERNLVLIFTTGSEAQKSAYIATLWGTTNSTVSLHLQAAPNNPQATRLALTTTLRRKGRVLDALTDSLQTLRQNLKPEDQTLLDQLAATRSQLATLIFKQPENIPLEQYRQQVGTLKAIADQQEATLSRRSAEFRTTSQPVTIEAVQQLIPAEASLVELVLYDPFNAKATKPSETWGTPRYVAYVLNHSGEPKWVDLGEAEPIDQAVTAFRTALQFDTSDVQKDVKPVARALDEKLMQPIRKLLGNTRNVLLSPDSQLNLIPFAALVDENNRYLVENYSITYLSSGRDLLRLQNHAQSRSQSVIVANPDYDKPGDPASVAIATNPETSPPAPLLQGEGSRRNIVSPFPGNNIVPPFPAREGGLGGLGQSAPTRGVLDDDRIQQVDFSPLVNTAAEAKAIFPMLPGATLLTGSQATENVIKQLQAPTILHFATHGFFLQDVPQVAPPDFSTTLQGTRSDQPNIRPSENPLLRSGLALAGANPRQSGNEDGILTALEATGLNLSGTKLVVLSACKTGLGDVQNGEGVYGLRRAFAIAGAESQLMSLWAVNDYRTNQLMVNYYQRLKNNVGRSDALRQTQLEMLQKPESQHPYYWAAFIPSGDWTAMESE</sequence>
<dbReference type="Proteomes" id="UP000753908">
    <property type="component" value="Unassembled WGS sequence"/>
</dbReference>
<dbReference type="InterPro" id="IPR024983">
    <property type="entry name" value="CHAT_dom"/>
</dbReference>
<keyword evidence="2 3" id="KW-0802">TPR repeat</keyword>
<dbReference type="EMBL" id="JAHHIF010000077">
    <property type="protein sequence ID" value="MBW4548951.1"/>
    <property type="molecule type" value="Genomic_DNA"/>
</dbReference>
<feature type="repeat" description="TPR" evidence="3">
    <location>
        <begin position="302"/>
        <end position="335"/>
    </location>
</feature>
<accession>A0A951PTG9</accession>
<dbReference type="PANTHER" id="PTHR45641">
    <property type="entry name" value="TETRATRICOPEPTIDE REPEAT PROTEIN (AFU_ORTHOLOGUE AFUA_6G03870)"/>
    <property type="match status" value="1"/>
</dbReference>
<dbReference type="InterPro" id="IPR019734">
    <property type="entry name" value="TPR_rpt"/>
</dbReference>
<gene>
    <name evidence="5" type="ORF">KME25_31790</name>
</gene>